<evidence type="ECO:0000313" key="1">
    <source>
        <dbReference type="EMBL" id="KHE90434.1"/>
    </source>
</evidence>
<organism evidence="1 2">
    <name type="scientific">Candidatus Scalindua brodae</name>
    <dbReference type="NCBI Taxonomy" id="237368"/>
    <lineage>
        <taxon>Bacteria</taxon>
        <taxon>Pseudomonadati</taxon>
        <taxon>Planctomycetota</taxon>
        <taxon>Candidatus Brocadiia</taxon>
        <taxon>Candidatus Brocadiales</taxon>
        <taxon>Candidatus Scalinduaceae</taxon>
        <taxon>Candidatus Scalindua</taxon>
    </lineage>
</organism>
<sequence>MIATGGNNAYIKNETMTCSVLDGWWIDAGSSPENLAEATQPIIETGANNIP</sequence>
<dbReference type="Proteomes" id="UP000030652">
    <property type="component" value="Unassembled WGS sequence"/>
</dbReference>
<proteinExistence type="predicted"/>
<accession>A0A0B0ECP1</accession>
<protein>
    <submittedName>
        <fullName evidence="1">Uncharacterized protein</fullName>
    </submittedName>
</protein>
<gene>
    <name evidence="1" type="ORF">SCABRO_03819</name>
</gene>
<reference evidence="1 2" key="1">
    <citation type="submission" date="2014-10" db="EMBL/GenBank/DDBJ databases">
        <title>Draft genome of anammox bacterium scalindua brodae, obtained using differential coverage binning of sequence data from two enrichment reactors.</title>
        <authorList>
            <person name="Speth D.R."/>
            <person name="Russ L."/>
            <person name="Kartal B."/>
            <person name="Op den Camp H.J."/>
            <person name="Dutilh B.E."/>
            <person name="Jetten M.S."/>
        </authorList>
    </citation>
    <scope>NUCLEOTIDE SEQUENCE [LARGE SCALE GENOMIC DNA]</scope>
    <source>
        <strain evidence="1">RU1</strain>
    </source>
</reference>
<evidence type="ECO:0000313" key="2">
    <source>
        <dbReference type="Proteomes" id="UP000030652"/>
    </source>
</evidence>
<comment type="caution">
    <text evidence="1">The sequence shown here is derived from an EMBL/GenBank/DDBJ whole genome shotgun (WGS) entry which is preliminary data.</text>
</comment>
<name>A0A0B0ECP1_9BACT</name>
<dbReference type="EMBL" id="JRYO01000264">
    <property type="protein sequence ID" value="KHE90434.1"/>
    <property type="molecule type" value="Genomic_DNA"/>
</dbReference>
<dbReference type="AlphaFoldDB" id="A0A0B0ECP1"/>